<protein>
    <submittedName>
        <fullName evidence="4">Membrane fusion protein, multidrug efflux system</fullName>
    </submittedName>
</protein>
<dbReference type="Gene3D" id="2.40.420.20">
    <property type="match status" value="1"/>
</dbReference>
<dbReference type="PANTHER" id="PTHR30158">
    <property type="entry name" value="ACRA/E-RELATED COMPONENT OF DRUG EFFLUX TRANSPORTER"/>
    <property type="match status" value="1"/>
</dbReference>
<dbReference type="Pfam" id="PF25917">
    <property type="entry name" value="BSH_RND"/>
    <property type="match status" value="1"/>
</dbReference>
<evidence type="ECO:0000313" key="5">
    <source>
        <dbReference type="Proteomes" id="UP000198990"/>
    </source>
</evidence>
<dbReference type="GO" id="GO:0046677">
    <property type="term" value="P:response to antibiotic"/>
    <property type="evidence" value="ECO:0007669"/>
    <property type="project" value="TreeGrafter"/>
</dbReference>
<comment type="similarity">
    <text evidence="1">Belongs to the membrane fusion protein (MFP) (TC 8.A.1) family.</text>
</comment>
<evidence type="ECO:0000259" key="2">
    <source>
        <dbReference type="Pfam" id="PF25917"/>
    </source>
</evidence>
<dbReference type="RefSeq" id="WP_091621363.1">
    <property type="nucleotide sequence ID" value="NZ_FNZN01000002.1"/>
</dbReference>
<reference evidence="5" key="1">
    <citation type="submission" date="2016-10" db="EMBL/GenBank/DDBJ databases">
        <authorList>
            <person name="Varghese N."/>
            <person name="Submissions S."/>
        </authorList>
    </citation>
    <scope>NUCLEOTIDE SEQUENCE [LARGE SCALE GENOMIC DNA]</scope>
    <source>
        <strain evidence="5">DSM 16471</strain>
    </source>
</reference>
<dbReference type="Gene3D" id="1.10.287.470">
    <property type="entry name" value="Helix hairpin bin"/>
    <property type="match status" value="1"/>
</dbReference>
<evidence type="ECO:0000259" key="3">
    <source>
        <dbReference type="Pfam" id="PF25944"/>
    </source>
</evidence>
<organism evidence="4 5">
    <name type="scientific">Maribacter orientalis</name>
    <dbReference type="NCBI Taxonomy" id="228957"/>
    <lineage>
        <taxon>Bacteria</taxon>
        <taxon>Pseudomonadati</taxon>
        <taxon>Bacteroidota</taxon>
        <taxon>Flavobacteriia</taxon>
        <taxon>Flavobacteriales</taxon>
        <taxon>Flavobacteriaceae</taxon>
        <taxon>Maribacter</taxon>
    </lineage>
</organism>
<feature type="domain" description="Multidrug resistance protein MdtA-like barrel-sandwich hybrid" evidence="2">
    <location>
        <begin position="63"/>
        <end position="190"/>
    </location>
</feature>
<dbReference type="PANTHER" id="PTHR30158:SF23">
    <property type="entry name" value="MULTIDRUG RESISTANCE PROTEIN MEXA"/>
    <property type="match status" value="1"/>
</dbReference>
<proteinExistence type="inferred from homology"/>
<dbReference type="AlphaFoldDB" id="A0A1H7L8M7"/>
<dbReference type="NCBIfam" id="TIGR01730">
    <property type="entry name" value="RND_mfp"/>
    <property type="match status" value="1"/>
</dbReference>
<dbReference type="OrthoDB" id="9801814at2"/>
<evidence type="ECO:0000256" key="1">
    <source>
        <dbReference type="ARBA" id="ARBA00009477"/>
    </source>
</evidence>
<dbReference type="GO" id="GO:0005886">
    <property type="term" value="C:plasma membrane"/>
    <property type="evidence" value="ECO:0007669"/>
    <property type="project" value="TreeGrafter"/>
</dbReference>
<dbReference type="Proteomes" id="UP000198990">
    <property type="component" value="Unassembled WGS sequence"/>
</dbReference>
<evidence type="ECO:0000313" key="4">
    <source>
        <dbReference type="EMBL" id="SEK95311.1"/>
    </source>
</evidence>
<dbReference type="SUPFAM" id="SSF111369">
    <property type="entry name" value="HlyD-like secretion proteins"/>
    <property type="match status" value="1"/>
</dbReference>
<dbReference type="EMBL" id="FNZN01000002">
    <property type="protein sequence ID" value="SEK95311.1"/>
    <property type="molecule type" value="Genomic_DNA"/>
</dbReference>
<dbReference type="InterPro" id="IPR058625">
    <property type="entry name" value="MdtA-like_BSH"/>
</dbReference>
<feature type="domain" description="Multidrug resistance protein MdtA-like beta-barrel" evidence="3">
    <location>
        <begin position="200"/>
        <end position="283"/>
    </location>
</feature>
<dbReference type="GO" id="GO:0022857">
    <property type="term" value="F:transmembrane transporter activity"/>
    <property type="evidence" value="ECO:0007669"/>
    <property type="project" value="InterPro"/>
</dbReference>
<sequence>MKKLSIIGIISATLLLSSCFGTSEKPAQGAAVSSPPSLKVGELKKQDLTVYTEFSTTLEGKQNVEIWPKVSGFVQEVYVEEGQKIKKGQLLFKLETQTLNQDANAAKASVNVAEVEVSKLKPLVDKGIISEVQLETAKAKLEQAKASYQSVASNIGYARITSPVDGYIGEIPFKIGALVSSAMGKPLTTVSDISEVRAYFSLNEKELLKLKESMPKNAKNLMDIEKAPKVTLIMINGEEYAEPGKIAMINNIINSTTGSVTARADFDNKSNLLSSGSTGKIKIPTIYTGAYEIPQAATVDLQGKKLVYVLKDDNTVTTMPINIVANTQKGFIVEKGINDGTTIVLEGVTKIKDGMTISPVNE</sequence>
<dbReference type="InterPro" id="IPR058626">
    <property type="entry name" value="MdtA-like_b-barrel"/>
</dbReference>
<name>A0A1H7L8M7_9FLAO</name>
<dbReference type="Gene3D" id="2.40.50.100">
    <property type="match status" value="1"/>
</dbReference>
<keyword evidence="5" id="KW-1185">Reference proteome</keyword>
<dbReference type="GO" id="GO:0030313">
    <property type="term" value="C:cell envelope"/>
    <property type="evidence" value="ECO:0007669"/>
    <property type="project" value="UniProtKB-SubCell"/>
</dbReference>
<dbReference type="Pfam" id="PF25944">
    <property type="entry name" value="Beta-barrel_RND"/>
    <property type="match status" value="1"/>
</dbReference>
<dbReference type="PROSITE" id="PS51257">
    <property type="entry name" value="PROKAR_LIPOPROTEIN"/>
    <property type="match status" value="1"/>
</dbReference>
<dbReference type="InterPro" id="IPR006143">
    <property type="entry name" value="RND_pump_MFP"/>
</dbReference>
<dbReference type="STRING" id="228957.SAMN04488008_102505"/>
<dbReference type="Gene3D" id="2.40.30.170">
    <property type="match status" value="1"/>
</dbReference>
<gene>
    <name evidence="4" type="ORF">SAMN04488008_102505</name>
</gene>
<accession>A0A1H7L8M7</accession>